<feature type="domain" description="DUF1731" evidence="3">
    <location>
        <begin position="289"/>
        <end position="337"/>
    </location>
</feature>
<dbReference type="EMBL" id="BSUM01000001">
    <property type="protein sequence ID" value="GMA31350.1"/>
    <property type="molecule type" value="Genomic_DNA"/>
</dbReference>
<feature type="domain" description="NAD-dependent epimerase/dehydratase" evidence="2">
    <location>
        <begin position="22"/>
        <end position="140"/>
    </location>
</feature>
<sequence>MTTDTTADETPDATSAARPRAVVAGASGFIGTALVAALREDGYDVVTVGRGSGASVRWDDAGAVEHAVDGAALLLNLAGRSVGCRYTDANRRAIWSSRIDTTRQLHRAVARASRPPALWLNASTGTIYRDAMDQPQSEHDGELGSGFSVDVARGWERAFLEGDLPGTRRVALRMAIVLGHGGALGLLLPAARLGLAGPQLDGRWFRHDRYRGIGPQATEPSPAPPRRRPRGGQRFSWIHLDDVVGAVRHVRDDPGIAGPVNLATPEASTNREMMAALRRRVRAPFGLAAPRWLLEIGMLVLRQESELVLKSRWVQPEVLLASGYRFRHTDLDDALAAS</sequence>
<evidence type="ECO:0000256" key="1">
    <source>
        <dbReference type="SAM" id="MobiDB-lite"/>
    </source>
</evidence>
<comment type="caution">
    <text evidence="4">The sequence shown here is derived from an EMBL/GenBank/DDBJ whole genome shotgun (WGS) entry which is preliminary data.</text>
</comment>
<dbReference type="AlphaFoldDB" id="A0AA37XDJ5"/>
<reference evidence="4" key="1">
    <citation type="journal article" date="2014" name="Int. J. Syst. Evol. Microbiol.">
        <title>Complete genome sequence of Corynebacterium casei LMG S-19264T (=DSM 44701T), isolated from a smear-ripened cheese.</title>
        <authorList>
            <consortium name="US DOE Joint Genome Institute (JGI-PGF)"/>
            <person name="Walter F."/>
            <person name="Albersmeier A."/>
            <person name="Kalinowski J."/>
            <person name="Ruckert C."/>
        </authorList>
    </citation>
    <scope>NUCLEOTIDE SEQUENCE</scope>
    <source>
        <strain evidence="4">NBRC 112290</strain>
    </source>
</reference>
<protein>
    <submittedName>
        <fullName evidence="4">NAD-dependent epimerase</fullName>
    </submittedName>
</protein>
<dbReference type="InterPro" id="IPR036291">
    <property type="entry name" value="NAD(P)-bd_dom_sf"/>
</dbReference>
<dbReference type="Gene3D" id="3.40.50.720">
    <property type="entry name" value="NAD(P)-binding Rossmann-like Domain"/>
    <property type="match status" value="1"/>
</dbReference>
<reference evidence="4" key="2">
    <citation type="submission" date="2023-02" db="EMBL/GenBank/DDBJ databases">
        <authorList>
            <person name="Sun Q."/>
            <person name="Mori K."/>
        </authorList>
    </citation>
    <scope>NUCLEOTIDE SEQUENCE</scope>
    <source>
        <strain evidence="4">NBRC 112290</strain>
    </source>
</reference>
<feature type="region of interest" description="Disordered" evidence="1">
    <location>
        <begin position="212"/>
        <end position="232"/>
    </location>
</feature>
<evidence type="ECO:0000313" key="4">
    <source>
        <dbReference type="EMBL" id="GMA31350.1"/>
    </source>
</evidence>
<proteinExistence type="predicted"/>
<dbReference type="PANTHER" id="PTHR11092:SF0">
    <property type="entry name" value="EPIMERASE FAMILY PROTEIN SDR39U1"/>
    <property type="match status" value="1"/>
</dbReference>
<name>A0AA37XDJ5_9MICO</name>
<evidence type="ECO:0000259" key="3">
    <source>
        <dbReference type="Pfam" id="PF08338"/>
    </source>
</evidence>
<dbReference type="PANTHER" id="PTHR11092">
    <property type="entry name" value="SUGAR NUCLEOTIDE EPIMERASE RELATED"/>
    <property type="match status" value="1"/>
</dbReference>
<dbReference type="SUPFAM" id="SSF51735">
    <property type="entry name" value="NAD(P)-binding Rossmann-fold domains"/>
    <property type="match status" value="1"/>
</dbReference>
<accession>A0AA37XDJ5</accession>
<dbReference type="InterPro" id="IPR013549">
    <property type="entry name" value="DUF1731"/>
</dbReference>
<dbReference type="InterPro" id="IPR001509">
    <property type="entry name" value="Epimerase_deHydtase"/>
</dbReference>
<dbReference type="Pfam" id="PF01370">
    <property type="entry name" value="Epimerase"/>
    <property type="match status" value="1"/>
</dbReference>
<evidence type="ECO:0000259" key="2">
    <source>
        <dbReference type="Pfam" id="PF01370"/>
    </source>
</evidence>
<gene>
    <name evidence="4" type="ORF">GCM10025875_13420</name>
</gene>
<organism evidence="4 5">
    <name type="scientific">Litorihabitans aurantiacus</name>
    <dbReference type="NCBI Taxonomy" id="1930061"/>
    <lineage>
        <taxon>Bacteria</taxon>
        <taxon>Bacillati</taxon>
        <taxon>Actinomycetota</taxon>
        <taxon>Actinomycetes</taxon>
        <taxon>Micrococcales</taxon>
        <taxon>Beutenbergiaceae</taxon>
        <taxon>Litorihabitans</taxon>
    </lineage>
</organism>
<dbReference type="RefSeq" id="WP_284250201.1">
    <property type="nucleotide sequence ID" value="NZ_BSUM01000001.1"/>
</dbReference>
<evidence type="ECO:0000313" key="5">
    <source>
        <dbReference type="Proteomes" id="UP001157161"/>
    </source>
</evidence>
<dbReference type="Proteomes" id="UP001157161">
    <property type="component" value="Unassembled WGS sequence"/>
</dbReference>
<keyword evidence="5" id="KW-1185">Reference proteome</keyword>
<dbReference type="Pfam" id="PF08338">
    <property type="entry name" value="DUF1731"/>
    <property type="match status" value="1"/>
</dbReference>